<dbReference type="Proteomes" id="UP000315252">
    <property type="component" value="Unassembled WGS sequence"/>
</dbReference>
<dbReference type="InterPro" id="IPR014025">
    <property type="entry name" value="Glutaredoxin_subgr"/>
</dbReference>
<protein>
    <recommendedName>
        <fullName evidence="5">Glutaredoxin</fullName>
    </recommendedName>
</protein>
<comment type="caution">
    <text evidence="7">The sequence shown here is derived from an EMBL/GenBank/DDBJ whole genome shotgun (WGS) entry which is preliminary data.</text>
</comment>
<dbReference type="PANTHER" id="PTHR45694:SF18">
    <property type="entry name" value="GLUTAREDOXIN-1-RELATED"/>
    <property type="match status" value="1"/>
</dbReference>
<keyword evidence="5" id="KW-0676">Redox-active center</keyword>
<dbReference type="GO" id="GO:0015038">
    <property type="term" value="F:glutathione disulfide oxidoreductase activity"/>
    <property type="evidence" value="ECO:0007669"/>
    <property type="project" value="UniProtKB-UniRule"/>
</dbReference>
<sequence length="92" mass="10259">MSEQQSPAIEVYSSMLCGFCARAKRLLEAKGAKYDEIDIMLQPRRRPEMIQRAGGRTSVPQIFIDGRHIGGCDDLYALEQQGSLDPLLMKAS</sequence>
<dbReference type="PRINTS" id="PR00160">
    <property type="entry name" value="GLUTAREDOXIN"/>
</dbReference>
<dbReference type="GO" id="GO:0045454">
    <property type="term" value="P:cell redox homeostasis"/>
    <property type="evidence" value="ECO:0007669"/>
    <property type="project" value="InterPro"/>
</dbReference>
<dbReference type="CDD" id="cd03418">
    <property type="entry name" value="GRX_GRXb_1_3_like"/>
    <property type="match status" value="1"/>
</dbReference>
<dbReference type="InterPro" id="IPR011900">
    <property type="entry name" value="GRX_bact"/>
</dbReference>
<dbReference type="AlphaFoldDB" id="A0A545T7M9"/>
<feature type="domain" description="Glutaredoxin" evidence="6">
    <location>
        <begin position="9"/>
        <end position="69"/>
    </location>
</feature>
<accession>A0A545T7M9</accession>
<dbReference type="InterPro" id="IPR036249">
    <property type="entry name" value="Thioredoxin-like_sf"/>
</dbReference>
<evidence type="ECO:0000256" key="4">
    <source>
        <dbReference type="ARBA" id="ARBA00022982"/>
    </source>
</evidence>
<proteinExistence type="inferred from homology"/>
<evidence type="ECO:0000256" key="2">
    <source>
        <dbReference type="ARBA" id="ARBA00007787"/>
    </source>
</evidence>
<dbReference type="GO" id="GO:0005737">
    <property type="term" value="C:cytoplasm"/>
    <property type="evidence" value="ECO:0007669"/>
    <property type="project" value="TreeGrafter"/>
</dbReference>
<dbReference type="PANTHER" id="PTHR45694">
    <property type="entry name" value="GLUTAREDOXIN 2"/>
    <property type="match status" value="1"/>
</dbReference>
<evidence type="ECO:0000256" key="1">
    <source>
        <dbReference type="ARBA" id="ARBA00002549"/>
    </source>
</evidence>
<evidence type="ECO:0000256" key="5">
    <source>
        <dbReference type="RuleBase" id="RU364065"/>
    </source>
</evidence>
<evidence type="ECO:0000313" key="8">
    <source>
        <dbReference type="Proteomes" id="UP000315252"/>
    </source>
</evidence>
<dbReference type="Gene3D" id="3.40.30.10">
    <property type="entry name" value="Glutaredoxin"/>
    <property type="match status" value="1"/>
</dbReference>
<dbReference type="GO" id="GO:0034599">
    <property type="term" value="P:cellular response to oxidative stress"/>
    <property type="evidence" value="ECO:0007669"/>
    <property type="project" value="TreeGrafter"/>
</dbReference>
<dbReference type="Pfam" id="PF00462">
    <property type="entry name" value="Glutaredoxin"/>
    <property type="match status" value="1"/>
</dbReference>
<dbReference type="InterPro" id="IPR002109">
    <property type="entry name" value="Glutaredoxin"/>
</dbReference>
<name>A0A545T7M9_9PROT</name>
<evidence type="ECO:0000256" key="3">
    <source>
        <dbReference type="ARBA" id="ARBA00022448"/>
    </source>
</evidence>
<organism evidence="7 8">
    <name type="scientific">Denitrobaculum tricleocarpae</name>
    <dbReference type="NCBI Taxonomy" id="2591009"/>
    <lineage>
        <taxon>Bacteria</taxon>
        <taxon>Pseudomonadati</taxon>
        <taxon>Pseudomonadota</taxon>
        <taxon>Alphaproteobacteria</taxon>
        <taxon>Rhodospirillales</taxon>
        <taxon>Rhodospirillaceae</taxon>
        <taxon>Denitrobaculum</taxon>
    </lineage>
</organism>
<keyword evidence="4 5" id="KW-0249">Electron transport</keyword>
<evidence type="ECO:0000313" key="7">
    <source>
        <dbReference type="EMBL" id="TQV73234.1"/>
    </source>
</evidence>
<evidence type="ECO:0000259" key="6">
    <source>
        <dbReference type="Pfam" id="PF00462"/>
    </source>
</evidence>
<keyword evidence="8" id="KW-1185">Reference proteome</keyword>
<keyword evidence="3 5" id="KW-0813">Transport</keyword>
<dbReference type="EMBL" id="VHSH01000011">
    <property type="protein sequence ID" value="TQV73234.1"/>
    <property type="molecule type" value="Genomic_DNA"/>
</dbReference>
<dbReference type="PROSITE" id="PS51354">
    <property type="entry name" value="GLUTAREDOXIN_2"/>
    <property type="match status" value="1"/>
</dbReference>
<dbReference type="SUPFAM" id="SSF52833">
    <property type="entry name" value="Thioredoxin-like"/>
    <property type="match status" value="1"/>
</dbReference>
<reference evidence="7 8" key="1">
    <citation type="submission" date="2019-06" db="EMBL/GenBank/DDBJ databases">
        <title>Whole genome sequence for Rhodospirillaceae sp. R148.</title>
        <authorList>
            <person name="Wang G."/>
        </authorList>
    </citation>
    <scope>NUCLEOTIDE SEQUENCE [LARGE SCALE GENOMIC DNA]</scope>
    <source>
        <strain evidence="7 8">R148</strain>
    </source>
</reference>
<comment type="similarity">
    <text evidence="2 5">Belongs to the glutaredoxin family.</text>
</comment>
<keyword evidence="5" id="KW-0963">Cytoplasm</keyword>
<comment type="function">
    <text evidence="1 5">Has a glutathione-disulfide oxidoreductase activity in the presence of NADPH and glutathione reductase. Reduces low molecular weight disulfides and proteins.</text>
</comment>
<dbReference type="OrthoDB" id="9814618at2"/>
<dbReference type="NCBIfam" id="TIGR02181">
    <property type="entry name" value="GRX_bact"/>
    <property type="match status" value="1"/>
</dbReference>
<dbReference type="RefSeq" id="WP_142899134.1">
    <property type="nucleotide sequence ID" value="NZ_ML660062.1"/>
</dbReference>
<gene>
    <name evidence="7" type="primary">grxC</name>
    <name evidence="7" type="ORF">FKG95_24760</name>
</gene>